<feature type="domain" description="WxL" evidence="2">
    <location>
        <begin position="56"/>
        <end position="213"/>
    </location>
</feature>
<sequence length="214" mass="21503">MFKKTLGFVTVAAAVLGLGLASGTTANAADTATTGVDANATSGKTTASVTLDSDTTTGVGGIKLTAVPTIKFATTTLTGAATTAKLDSMDNDLTVTNSGIDSATGWQVTLKSDPMTNGTDTLNGGKYTLSGTAFASKSTAEDVNDTTATTTPVTIETGASQSQKILSADAHQGIGIWNAGLNSENTAPSLSIPSQAVKGNYTQNLTWTLENTPA</sequence>
<evidence type="ECO:0000313" key="3">
    <source>
        <dbReference type="EMBL" id="MFC6290399.1"/>
    </source>
</evidence>
<feature type="signal peptide" evidence="1">
    <location>
        <begin position="1"/>
        <end position="28"/>
    </location>
</feature>
<keyword evidence="1" id="KW-0732">Signal</keyword>
<keyword evidence="4" id="KW-1185">Reference proteome</keyword>
<evidence type="ECO:0000256" key="1">
    <source>
        <dbReference type="SAM" id="SignalP"/>
    </source>
</evidence>
<dbReference type="Pfam" id="PF13731">
    <property type="entry name" value="WxL"/>
    <property type="match status" value="1"/>
</dbReference>
<dbReference type="Proteomes" id="UP001596258">
    <property type="component" value="Unassembled WGS sequence"/>
</dbReference>
<proteinExistence type="predicted"/>
<dbReference type="EMBL" id="JBHSSO010000067">
    <property type="protein sequence ID" value="MFC6290399.1"/>
    <property type="molecule type" value="Genomic_DNA"/>
</dbReference>
<evidence type="ECO:0000313" key="4">
    <source>
        <dbReference type="Proteomes" id="UP001596258"/>
    </source>
</evidence>
<protein>
    <submittedName>
        <fullName evidence="3">WxL domain-containing protein</fullName>
    </submittedName>
</protein>
<comment type="caution">
    <text evidence="3">The sequence shown here is derived from an EMBL/GenBank/DDBJ whole genome shotgun (WGS) entry which is preliminary data.</text>
</comment>
<feature type="chain" id="PRO_5046675108" evidence="1">
    <location>
        <begin position="29"/>
        <end position="214"/>
    </location>
</feature>
<accession>A0ABW1UAN0</accession>
<dbReference type="RefSeq" id="WP_125576307.1">
    <property type="nucleotide sequence ID" value="NZ_JBHSSO010000067.1"/>
</dbReference>
<dbReference type="InterPro" id="IPR027994">
    <property type="entry name" value="WxL_dom"/>
</dbReference>
<name>A0ABW1UAN0_9LACO</name>
<organism evidence="3 4">
    <name type="scientific">Levilactobacillus angrenensis</name>
    <dbReference type="NCBI Taxonomy" id="2486020"/>
    <lineage>
        <taxon>Bacteria</taxon>
        <taxon>Bacillati</taxon>
        <taxon>Bacillota</taxon>
        <taxon>Bacilli</taxon>
        <taxon>Lactobacillales</taxon>
        <taxon>Lactobacillaceae</taxon>
        <taxon>Levilactobacillus</taxon>
    </lineage>
</organism>
<reference evidence="4" key="1">
    <citation type="journal article" date="2019" name="Int. J. Syst. Evol. Microbiol.">
        <title>The Global Catalogue of Microorganisms (GCM) 10K type strain sequencing project: providing services to taxonomists for standard genome sequencing and annotation.</title>
        <authorList>
            <consortium name="The Broad Institute Genomics Platform"/>
            <consortium name="The Broad Institute Genome Sequencing Center for Infectious Disease"/>
            <person name="Wu L."/>
            <person name="Ma J."/>
        </authorList>
    </citation>
    <scope>NUCLEOTIDE SEQUENCE [LARGE SCALE GENOMIC DNA]</scope>
    <source>
        <strain evidence="4">CCM 8893</strain>
    </source>
</reference>
<evidence type="ECO:0000259" key="2">
    <source>
        <dbReference type="Pfam" id="PF13731"/>
    </source>
</evidence>
<gene>
    <name evidence="3" type="ORF">ACFP1M_09475</name>
</gene>